<name>A0ABT2SZ39_9FIRM</name>
<dbReference type="SUPFAM" id="SSF55347">
    <property type="entry name" value="Glyceraldehyde-3-phosphate dehydrogenase-like, C-terminal domain"/>
    <property type="match status" value="1"/>
</dbReference>
<dbReference type="Gene3D" id="3.40.50.720">
    <property type="entry name" value="NAD(P)-binding Rossmann-like Domain"/>
    <property type="match status" value="1"/>
</dbReference>
<dbReference type="InterPro" id="IPR004104">
    <property type="entry name" value="Gfo/Idh/MocA-like_OxRdtase_C"/>
</dbReference>
<proteinExistence type="inferred from homology"/>
<evidence type="ECO:0000313" key="5">
    <source>
        <dbReference type="Proteomes" id="UP001652432"/>
    </source>
</evidence>
<evidence type="ECO:0000256" key="1">
    <source>
        <dbReference type="ARBA" id="ARBA00010928"/>
    </source>
</evidence>
<gene>
    <name evidence="4" type="ORF">OCV77_01665</name>
</gene>
<sequence>MDAGRKGRTMFLYEGIEKADKKVRAVLIGCGEQATNMIHNAISYIDEIEVVGVCDMNKDRADFAARRFGLSRSWQDMDEMLKNVEADCAFVITIAKLQAPLALKCVEAGLHVFTEKPLGTEKEDIEKLIKAAKKNNKKIGVSFNKRFNLAYHDMKGAIDSEGFGAPSAFSAKFIGGYRTNETDLLRVGSCHFFDLARYLIGEVDEVFAYRYEKQPGQHTFAVTMQFENGCVGTMMLGSLGSWVCGYGMESVEVRGDRNMVSADNGRDFMWQKPSIICNSDTGLANKGTQAVTEQAVPVEILRPNYSNLGKLALKDFYINGNYQSVKAFAQAILNDTEPVVGWRDGLMALNLALAVEKSVAEKRAVKISEVI</sequence>
<dbReference type="Gene3D" id="3.30.360.10">
    <property type="entry name" value="Dihydrodipicolinate Reductase, domain 2"/>
    <property type="match status" value="1"/>
</dbReference>
<evidence type="ECO:0000313" key="4">
    <source>
        <dbReference type="EMBL" id="MCU6743225.1"/>
    </source>
</evidence>
<dbReference type="InterPro" id="IPR036291">
    <property type="entry name" value="NAD(P)-bd_dom_sf"/>
</dbReference>
<dbReference type="EMBL" id="JAOQKJ010000001">
    <property type="protein sequence ID" value="MCU6743225.1"/>
    <property type="molecule type" value="Genomic_DNA"/>
</dbReference>
<feature type="domain" description="Gfo/Idh/MocA-like oxidoreductase N-terminal" evidence="2">
    <location>
        <begin position="24"/>
        <end position="142"/>
    </location>
</feature>
<keyword evidence="5" id="KW-1185">Reference proteome</keyword>
<dbReference type="InterPro" id="IPR000683">
    <property type="entry name" value="Gfo/Idh/MocA-like_OxRdtase_N"/>
</dbReference>
<dbReference type="Pfam" id="PF02894">
    <property type="entry name" value="GFO_IDH_MocA_C"/>
    <property type="match status" value="1"/>
</dbReference>
<accession>A0ABT2SZ39</accession>
<organism evidence="4 5">
    <name type="scientific">Suilimivivens aceti</name>
    <dbReference type="NCBI Taxonomy" id="2981774"/>
    <lineage>
        <taxon>Bacteria</taxon>
        <taxon>Bacillati</taxon>
        <taxon>Bacillota</taxon>
        <taxon>Clostridia</taxon>
        <taxon>Lachnospirales</taxon>
        <taxon>Lachnospiraceae</taxon>
        <taxon>Suilimivivens</taxon>
    </lineage>
</organism>
<evidence type="ECO:0000259" key="2">
    <source>
        <dbReference type="Pfam" id="PF01408"/>
    </source>
</evidence>
<comment type="caution">
    <text evidence="4">The sequence shown here is derived from an EMBL/GenBank/DDBJ whole genome shotgun (WGS) entry which is preliminary data.</text>
</comment>
<dbReference type="RefSeq" id="WP_262572718.1">
    <property type="nucleotide sequence ID" value="NZ_JAOQKJ010000001.1"/>
</dbReference>
<dbReference type="Proteomes" id="UP001652432">
    <property type="component" value="Unassembled WGS sequence"/>
</dbReference>
<protein>
    <submittedName>
        <fullName evidence="4">Gfo/Idh/MocA family oxidoreductase</fullName>
    </submittedName>
</protein>
<dbReference type="SUPFAM" id="SSF51735">
    <property type="entry name" value="NAD(P)-binding Rossmann-fold domains"/>
    <property type="match status" value="1"/>
</dbReference>
<comment type="similarity">
    <text evidence="1">Belongs to the Gfo/Idh/MocA family.</text>
</comment>
<dbReference type="InterPro" id="IPR051450">
    <property type="entry name" value="Gfo/Idh/MocA_Oxidoreductases"/>
</dbReference>
<feature type="domain" description="Gfo/Idh/MocA-like oxidoreductase C-terminal" evidence="3">
    <location>
        <begin position="188"/>
        <end position="367"/>
    </location>
</feature>
<dbReference type="Pfam" id="PF01408">
    <property type="entry name" value="GFO_IDH_MocA"/>
    <property type="match status" value="1"/>
</dbReference>
<dbReference type="PANTHER" id="PTHR43377">
    <property type="entry name" value="BILIVERDIN REDUCTASE A"/>
    <property type="match status" value="1"/>
</dbReference>
<dbReference type="PANTHER" id="PTHR43377:SF1">
    <property type="entry name" value="BILIVERDIN REDUCTASE A"/>
    <property type="match status" value="1"/>
</dbReference>
<evidence type="ECO:0000259" key="3">
    <source>
        <dbReference type="Pfam" id="PF02894"/>
    </source>
</evidence>
<reference evidence="4 5" key="1">
    <citation type="journal article" date="2021" name="ISME Commun">
        <title>Automated analysis of genomic sequences facilitates high-throughput and comprehensive description of bacteria.</title>
        <authorList>
            <person name="Hitch T.C.A."/>
        </authorList>
    </citation>
    <scope>NUCLEOTIDE SEQUENCE [LARGE SCALE GENOMIC DNA]</scope>
    <source>
        <strain evidence="4 5">Sanger_18</strain>
    </source>
</reference>